<dbReference type="SMART" id="SM00271">
    <property type="entry name" value="DnaJ"/>
    <property type="match status" value="1"/>
</dbReference>
<dbReference type="Gene3D" id="1.10.287.110">
    <property type="entry name" value="DnaJ domain"/>
    <property type="match status" value="1"/>
</dbReference>
<organism evidence="4">
    <name type="scientific">Alexandrium catenella</name>
    <name type="common">Red tide dinoflagellate</name>
    <name type="synonym">Gonyaulax catenella</name>
    <dbReference type="NCBI Taxonomy" id="2925"/>
    <lineage>
        <taxon>Eukaryota</taxon>
        <taxon>Sar</taxon>
        <taxon>Alveolata</taxon>
        <taxon>Dinophyceae</taxon>
        <taxon>Gonyaulacales</taxon>
        <taxon>Pyrocystaceae</taxon>
        <taxon>Alexandrium</taxon>
    </lineage>
</organism>
<evidence type="ECO:0000256" key="2">
    <source>
        <dbReference type="SAM" id="MobiDB-lite"/>
    </source>
</evidence>
<reference evidence="4" key="1">
    <citation type="submission" date="2021-01" db="EMBL/GenBank/DDBJ databases">
        <authorList>
            <person name="Corre E."/>
            <person name="Pelletier E."/>
            <person name="Niang G."/>
            <person name="Scheremetjew M."/>
            <person name="Finn R."/>
            <person name="Kale V."/>
            <person name="Holt S."/>
            <person name="Cochrane G."/>
            <person name="Meng A."/>
            <person name="Brown T."/>
            <person name="Cohen L."/>
        </authorList>
    </citation>
    <scope>NUCLEOTIDE SEQUENCE</scope>
    <source>
        <strain evidence="4">OF101</strain>
    </source>
</reference>
<evidence type="ECO:0000313" key="4">
    <source>
        <dbReference type="EMBL" id="CAD9158927.1"/>
    </source>
</evidence>
<feature type="region of interest" description="Disordered" evidence="2">
    <location>
        <begin position="75"/>
        <end position="99"/>
    </location>
</feature>
<sequence>MGKDYYAILGIGRGANADDIKKAYRKQALKWHPDRHPGKTEAERKEVEKKFKDVAEAYDVLSDPQKKEIYDHVGEEGLKGGAPAGSDSSGGMPGSPGGFSYQFHGDPNDIFARFFKDSFQRSSSFGESPFHDMGGMFGGPMGGMRGMGGFGPMGGMGGMGGAARPAVFEIGCSLEELYNGVTKKMKVKRISVSLQRDPEAVLEIKIKAGWKAGTKVTFGGEGDEIGNSGKAQDVVFVIREKKHATFTREGSNLLHHARIPLVDALTGFKIDVPTLDNRILRVNVRDVVTPSYTKIVQGEGMPSSKTPGTKGDLIITFDVQYPRSIDESAKEQLKSLLPRS</sequence>
<evidence type="ECO:0000259" key="3">
    <source>
        <dbReference type="PROSITE" id="PS50076"/>
    </source>
</evidence>
<dbReference type="PANTHER" id="PTHR24078">
    <property type="entry name" value="DNAJ HOMOLOG SUBFAMILY C MEMBER"/>
    <property type="match status" value="1"/>
</dbReference>
<dbReference type="PROSITE" id="PS00636">
    <property type="entry name" value="DNAJ_1"/>
    <property type="match status" value="1"/>
</dbReference>
<dbReference type="GO" id="GO:0051082">
    <property type="term" value="F:unfolded protein binding"/>
    <property type="evidence" value="ECO:0007669"/>
    <property type="project" value="InterPro"/>
</dbReference>
<name>A0A7S1WB97_ALECA</name>
<dbReference type="InterPro" id="IPR036869">
    <property type="entry name" value="J_dom_sf"/>
</dbReference>
<dbReference type="InterPro" id="IPR002939">
    <property type="entry name" value="DnaJ_C"/>
</dbReference>
<evidence type="ECO:0000256" key="1">
    <source>
        <dbReference type="ARBA" id="ARBA00023186"/>
    </source>
</evidence>
<dbReference type="EMBL" id="HBGE01059610">
    <property type="protein sequence ID" value="CAD9158927.1"/>
    <property type="molecule type" value="Transcribed_RNA"/>
</dbReference>
<proteinExistence type="predicted"/>
<dbReference type="Gene3D" id="2.60.260.20">
    <property type="entry name" value="Urease metallochaperone UreE, N-terminal domain"/>
    <property type="match status" value="2"/>
</dbReference>
<protein>
    <recommendedName>
        <fullName evidence="3">J domain-containing protein</fullName>
    </recommendedName>
</protein>
<accession>A0A7S1WB97</accession>
<dbReference type="PANTHER" id="PTHR24078:SF553">
    <property type="entry name" value="DNAJ HOMOLOG SUBFAMILY B MEMBER 5"/>
    <property type="match status" value="1"/>
</dbReference>
<dbReference type="SUPFAM" id="SSF46565">
    <property type="entry name" value="Chaperone J-domain"/>
    <property type="match status" value="1"/>
</dbReference>
<dbReference type="AlphaFoldDB" id="A0A7S1WB97"/>
<dbReference type="Pfam" id="PF00226">
    <property type="entry name" value="DnaJ"/>
    <property type="match status" value="1"/>
</dbReference>
<dbReference type="SUPFAM" id="SSF49493">
    <property type="entry name" value="HSP40/DnaJ peptide-binding domain"/>
    <property type="match status" value="2"/>
</dbReference>
<dbReference type="InterPro" id="IPR001623">
    <property type="entry name" value="DnaJ_domain"/>
</dbReference>
<dbReference type="GO" id="GO:0051087">
    <property type="term" value="F:protein-folding chaperone binding"/>
    <property type="evidence" value="ECO:0007669"/>
    <property type="project" value="TreeGrafter"/>
</dbReference>
<dbReference type="FunFam" id="2.60.260.20:FF:000002">
    <property type="entry name" value="Dnaj homolog subfamily b member"/>
    <property type="match status" value="1"/>
</dbReference>
<dbReference type="CDD" id="cd06257">
    <property type="entry name" value="DnaJ"/>
    <property type="match status" value="1"/>
</dbReference>
<feature type="domain" description="J" evidence="3">
    <location>
        <begin position="4"/>
        <end position="74"/>
    </location>
</feature>
<dbReference type="PROSITE" id="PS50076">
    <property type="entry name" value="DNAJ_2"/>
    <property type="match status" value="1"/>
</dbReference>
<dbReference type="PRINTS" id="PR00625">
    <property type="entry name" value="JDOMAIN"/>
</dbReference>
<dbReference type="InterPro" id="IPR051339">
    <property type="entry name" value="DnaJ_subfamily_B"/>
</dbReference>
<gene>
    <name evidence="4" type="ORF">ACAT0790_LOCUS35692</name>
</gene>
<dbReference type="CDD" id="cd10747">
    <property type="entry name" value="DnaJ_C"/>
    <property type="match status" value="1"/>
</dbReference>
<keyword evidence="1" id="KW-0143">Chaperone</keyword>
<dbReference type="Pfam" id="PF01556">
    <property type="entry name" value="DnaJ_C"/>
    <property type="match status" value="1"/>
</dbReference>
<dbReference type="GO" id="GO:0006457">
    <property type="term" value="P:protein folding"/>
    <property type="evidence" value="ECO:0007669"/>
    <property type="project" value="InterPro"/>
</dbReference>
<dbReference type="GO" id="GO:0005829">
    <property type="term" value="C:cytosol"/>
    <property type="evidence" value="ECO:0007669"/>
    <property type="project" value="TreeGrafter"/>
</dbReference>
<dbReference type="InterPro" id="IPR008971">
    <property type="entry name" value="HSP40/DnaJ_pept-bd"/>
</dbReference>
<dbReference type="InterPro" id="IPR018253">
    <property type="entry name" value="DnaJ_domain_CS"/>
</dbReference>
<dbReference type="FunFam" id="2.60.260.20:FF:000006">
    <property type="entry name" value="DnaJ subfamily B member 13"/>
    <property type="match status" value="1"/>
</dbReference>